<evidence type="ECO:0000256" key="1">
    <source>
        <dbReference type="ARBA" id="ARBA00023015"/>
    </source>
</evidence>
<dbReference type="Pfam" id="PF07729">
    <property type="entry name" value="FCD"/>
    <property type="match status" value="1"/>
</dbReference>
<accession>A0A6N7IT67</accession>
<dbReference type="InterPro" id="IPR000524">
    <property type="entry name" value="Tscrpt_reg_HTH_GntR"/>
</dbReference>
<dbReference type="GO" id="GO:0003677">
    <property type="term" value="F:DNA binding"/>
    <property type="evidence" value="ECO:0007669"/>
    <property type="project" value="UniProtKB-KW"/>
</dbReference>
<dbReference type="Gene3D" id="1.10.10.10">
    <property type="entry name" value="Winged helix-like DNA-binding domain superfamily/Winged helix DNA-binding domain"/>
    <property type="match status" value="1"/>
</dbReference>
<dbReference type="CDD" id="cd07377">
    <property type="entry name" value="WHTH_GntR"/>
    <property type="match status" value="1"/>
</dbReference>
<dbReference type="Gene3D" id="1.20.120.530">
    <property type="entry name" value="GntR ligand-binding domain-like"/>
    <property type="match status" value="1"/>
</dbReference>
<sequence length="234" mass="26408">MYEALKPIKTKKIYEEIIEQVKQLIAEGVLNPGDKLISEKELAEKLQVGRSAVREAFRALEAMGIVEIRPGGGTYVRRVEPQAIISVLSLVLMMDRDTTGELMELRKILEVESAGLAALRHTPEELAQMEEALNQMEADIASGEVGEKADWQFHYAVAEATHNSLVVELMNTIAGTMQRVLRTARMQLYMTPGTPQRLLKEHRAIFQAIREGRDKDARRAMFDHLDKVEKGLRI</sequence>
<dbReference type="SMART" id="SM00345">
    <property type="entry name" value="HTH_GNTR"/>
    <property type="match status" value="1"/>
</dbReference>
<dbReference type="SUPFAM" id="SSF46785">
    <property type="entry name" value="Winged helix' DNA-binding domain"/>
    <property type="match status" value="1"/>
</dbReference>
<evidence type="ECO:0000313" key="5">
    <source>
        <dbReference type="EMBL" id="MQL53274.1"/>
    </source>
</evidence>
<dbReference type="InterPro" id="IPR036388">
    <property type="entry name" value="WH-like_DNA-bd_sf"/>
</dbReference>
<organism evidence="5 6">
    <name type="scientific">Desulfofundulus thermobenzoicus</name>
    <dbReference type="NCBI Taxonomy" id="29376"/>
    <lineage>
        <taxon>Bacteria</taxon>
        <taxon>Bacillati</taxon>
        <taxon>Bacillota</taxon>
        <taxon>Clostridia</taxon>
        <taxon>Eubacteriales</taxon>
        <taxon>Peptococcaceae</taxon>
        <taxon>Desulfofundulus</taxon>
    </lineage>
</organism>
<gene>
    <name evidence="5" type="ORF">GFC01_13620</name>
</gene>
<keyword evidence="3" id="KW-0804">Transcription</keyword>
<dbReference type="RefSeq" id="WP_152947752.1">
    <property type="nucleotide sequence ID" value="NZ_WHYR01000044.1"/>
</dbReference>
<keyword evidence="2" id="KW-0238">DNA-binding</keyword>
<dbReference type="InterPro" id="IPR011711">
    <property type="entry name" value="GntR_C"/>
</dbReference>
<evidence type="ECO:0000259" key="4">
    <source>
        <dbReference type="PROSITE" id="PS50949"/>
    </source>
</evidence>
<comment type="caution">
    <text evidence="5">The sequence shown here is derived from an EMBL/GenBank/DDBJ whole genome shotgun (WGS) entry which is preliminary data.</text>
</comment>
<dbReference type="OrthoDB" id="9799482at2"/>
<dbReference type="InterPro" id="IPR036390">
    <property type="entry name" value="WH_DNA-bd_sf"/>
</dbReference>
<dbReference type="PANTHER" id="PTHR43537:SF5">
    <property type="entry name" value="UXU OPERON TRANSCRIPTIONAL REGULATOR"/>
    <property type="match status" value="1"/>
</dbReference>
<reference evidence="5 6" key="1">
    <citation type="submission" date="2019-10" db="EMBL/GenBank/DDBJ databases">
        <title>Comparative genomics of sulfur disproportionating microorganisms.</title>
        <authorList>
            <person name="Ward L.M."/>
            <person name="Bertran E."/>
            <person name="Johnston D."/>
        </authorList>
    </citation>
    <scope>NUCLEOTIDE SEQUENCE [LARGE SCALE GENOMIC DNA]</scope>
    <source>
        <strain evidence="5 6">DSM 14055</strain>
    </source>
</reference>
<dbReference type="SUPFAM" id="SSF48008">
    <property type="entry name" value="GntR ligand-binding domain-like"/>
    <property type="match status" value="1"/>
</dbReference>
<keyword evidence="1" id="KW-0805">Transcription regulation</keyword>
<feature type="domain" description="HTH gntR-type" evidence="4">
    <location>
        <begin position="11"/>
        <end position="79"/>
    </location>
</feature>
<dbReference type="PANTHER" id="PTHR43537">
    <property type="entry name" value="TRANSCRIPTIONAL REGULATOR, GNTR FAMILY"/>
    <property type="match status" value="1"/>
</dbReference>
<protein>
    <submittedName>
        <fullName evidence="5">FCD domain-containing protein</fullName>
    </submittedName>
</protein>
<dbReference type="InterPro" id="IPR008920">
    <property type="entry name" value="TF_FadR/GntR_C"/>
</dbReference>
<dbReference type="Proteomes" id="UP000441717">
    <property type="component" value="Unassembled WGS sequence"/>
</dbReference>
<dbReference type="SMART" id="SM00895">
    <property type="entry name" value="FCD"/>
    <property type="match status" value="1"/>
</dbReference>
<dbReference type="AlphaFoldDB" id="A0A6N7IT67"/>
<name>A0A6N7IT67_9FIRM</name>
<dbReference type="Pfam" id="PF00392">
    <property type="entry name" value="GntR"/>
    <property type="match status" value="1"/>
</dbReference>
<proteinExistence type="predicted"/>
<dbReference type="GO" id="GO:0003700">
    <property type="term" value="F:DNA-binding transcription factor activity"/>
    <property type="evidence" value="ECO:0007669"/>
    <property type="project" value="InterPro"/>
</dbReference>
<evidence type="ECO:0000256" key="3">
    <source>
        <dbReference type="ARBA" id="ARBA00023163"/>
    </source>
</evidence>
<dbReference type="EMBL" id="WHYR01000044">
    <property type="protein sequence ID" value="MQL53274.1"/>
    <property type="molecule type" value="Genomic_DNA"/>
</dbReference>
<dbReference type="PROSITE" id="PS50949">
    <property type="entry name" value="HTH_GNTR"/>
    <property type="match status" value="1"/>
</dbReference>
<keyword evidence="6" id="KW-1185">Reference proteome</keyword>
<dbReference type="PRINTS" id="PR00035">
    <property type="entry name" value="HTHGNTR"/>
</dbReference>
<evidence type="ECO:0000313" key="6">
    <source>
        <dbReference type="Proteomes" id="UP000441717"/>
    </source>
</evidence>
<evidence type="ECO:0000256" key="2">
    <source>
        <dbReference type="ARBA" id="ARBA00023125"/>
    </source>
</evidence>